<dbReference type="InterPro" id="IPR039556">
    <property type="entry name" value="ICL/PEPM"/>
</dbReference>
<dbReference type="SUPFAM" id="SSF51621">
    <property type="entry name" value="Phosphoenolpyruvate/pyruvate domain"/>
    <property type="match status" value="1"/>
</dbReference>
<reference evidence="1 2" key="1">
    <citation type="submission" date="2018-03" db="EMBL/GenBank/DDBJ databases">
        <title>Brevisbacillus phylogenomics.</title>
        <authorList>
            <person name="Dunlap C."/>
        </authorList>
    </citation>
    <scope>NUCLEOTIDE SEQUENCE [LARGE SCALE GENOMIC DNA]</scope>
    <source>
        <strain evidence="1 2">NRRL NRS-1210</strain>
    </source>
</reference>
<dbReference type="InterPro" id="IPR040442">
    <property type="entry name" value="Pyrv_kinase-like_dom_sf"/>
</dbReference>
<sequence length="256" mass="28126">MNNIQKFNALHQTDDLLFLGNAWDVLSARSLEKSGFQAIGTTSWGIAASLGFADGEKIDFALHLAIIKMIVDHVHIPVSADIEAGYSEDADTIVENVLRTADLGVAGINIEDSFKTKPGLKETRVQAALLQKMRVALDNRGFQGFYINARIDTYFRKDDPFEETISRGKAYVESGASGIFVPGLCAEEETRSIVQQVPAPLNVLSRPNLTDTNKLAELGVKRFSIGNDFYDHIAAYASKSAERLIPEKNSRALYEG</sequence>
<evidence type="ECO:0000313" key="1">
    <source>
        <dbReference type="EMBL" id="PSJ92389.1"/>
    </source>
</evidence>
<proteinExistence type="predicted"/>
<dbReference type="PANTHER" id="PTHR42905">
    <property type="entry name" value="PHOSPHOENOLPYRUVATE CARBOXYLASE"/>
    <property type="match status" value="1"/>
</dbReference>
<dbReference type="Gene3D" id="3.20.20.60">
    <property type="entry name" value="Phosphoenolpyruvate-binding domains"/>
    <property type="match status" value="1"/>
</dbReference>
<keyword evidence="1" id="KW-0670">Pyruvate</keyword>
<name>A0A2P7UZI1_9BACL</name>
<dbReference type="AlphaFoldDB" id="A0A2P7UZI1"/>
<dbReference type="OrthoDB" id="9780430at2"/>
<dbReference type="EMBL" id="PXZM01000033">
    <property type="protein sequence ID" value="PSJ92389.1"/>
    <property type="molecule type" value="Genomic_DNA"/>
</dbReference>
<dbReference type="Pfam" id="PF13714">
    <property type="entry name" value="PEP_mutase"/>
    <property type="match status" value="1"/>
</dbReference>
<dbReference type="CDD" id="cd00377">
    <property type="entry name" value="ICL_PEPM"/>
    <property type="match status" value="1"/>
</dbReference>
<evidence type="ECO:0000313" key="2">
    <source>
        <dbReference type="Proteomes" id="UP000240419"/>
    </source>
</evidence>
<organism evidence="1 2">
    <name type="scientific">Brevibacillus fortis</name>
    <dbReference type="NCBI Taxonomy" id="2126352"/>
    <lineage>
        <taxon>Bacteria</taxon>
        <taxon>Bacillati</taxon>
        <taxon>Bacillota</taxon>
        <taxon>Bacilli</taxon>
        <taxon>Bacillales</taxon>
        <taxon>Paenibacillaceae</taxon>
        <taxon>Brevibacillus</taxon>
    </lineage>
</organism>
<dbReference type="Proteomes" id="UP000240419">
    <property type="component" value="Unassembled WGS sequence"/>
</dbReference>
<dbReference type="PANTHER" id="PTHR42905:SF16">
    <property type="entry name" value="CARBOXYPHOSPHONOENOLPYRUVATE PHOSPHONOMUTASE-LIKE PROTEIN (AFU_ORTHOLOGUE AFUA_5G07230)"/>
    <property type="match status" value="1"/>
</dbReference>
<accession>A0A2P7UZI1</accession>
<dbReference type="GO" id="GO:0003824">
    <property type="term" value="F:catalytic activity"/>
    <property type="evidence" value="ECO:0007669"/>
    <property type="project" value="InterPro"/>
</dbReference>
<comment type="caution">
    <text evidence="1">The sequence shown here is derived from an EMBL/GenBank/DDBJ whole genome shotgun (WGS) entry which is preliminary data.</text>
</comment>
<gene>
    <name evidence="1" type="ORF">C7R93_20200</name>
</gene>
<dbReference type="InterPro" id="IPR015813">
    <property type="entry name" value="Pyrv/PenolPyrv_kinase-like_dom"/>
</dbReference>
<keyword evidence="2" id="KW-1185">Reference proteome</keyword>
<protein>
    <submittedName>
        <fullName evidence="1">Carboxyphosphonoenolpyruvate phosphonomutase</fullName>
    </submittedName>
</protein>
<dbReference type="RefSeq" id="WP_106840500.1">
    <property type="nucleotide sequence ID" value="NZ_JBCNIW010000045.1"/>
</dbReference>